<dbReference type="InterPro" id="IPR000515">
    <property type="entry name" value="MetI-like"/>
</dbReference>
<keyword evidence="6 7" id="KW-0472">Membrane</keyword>
<dbReference type="Proteomes" id="UP001315967">
    <property type="component" value="Chromosome"/>
</dbReference>
<dbReference type="CDD" id="cd06261">
    <property type="entry name" value="TM_PBP2"/>
    <property type="match status" value="1"/>
</dbReference>
<reference evidence="9 10" key="1">
    <citation type="submission" date="2022-08" db="EMBL/GenBank/DDBJ databases">
        <title>Aerococcaceae sp. nov isolated from spoiled eye mask.</title>
        <authorList>
            <person name="Zhou G."/>
            <person name="Xie X.-B."/>
            <person name="Shi Q.-S."/>
            <person name="Wang Y.-S."/>
            <person name="Wen X."/>
            <person name="Peng H."/>
            <person name="Yang X.-J."/>
            <person name="Tao H.-B."/>
            <person name="Huang X.-M."/>
        </authorList>
    </citation>
    <scope>NUCLEOTIDE SEQUENCE [LARGE SCALE GENOMIC DNA]</scope>
    <source>
        <strain evidence="10">DM20194951</strain>
    </source>
</reference>
<proteinExistence type="inferred from homology"/>
<dbReference type="NCBIfam" id="NF045472">
    <property type="entry name" value="Opp4B"/>
    <property type="match status" value="1"/>
</dbReference>
<keyword evidence="5 7" id="KW-1133">Transmembrane helix</keyword>
<accession>A0ABY5P6U0</accession>
<keyword evidence="4 7" id="KW-0812">Transmembrane</keyword>
<dbReference type="PROSITE" id="PS50928">
    <property type="entry name" value="ABC_TM1"/>
    <property type="match status" value="1"/>
</dbReference>
<evidence type="ECO:0000256" key="1">
    <source>
        <dbReference type="ARBA" id="ARBA00004651"/>
    </source>
</evidence>
<dbReference type="Pfam" id="PF19300">
    <property type="entry name" value="BPD_transp_1_N"/>
    <property type="match status" value="1"/>
</dbReference>
<feature type="transmembrane region" description="Helical" evidence="7">
    <location>
        <begin position="131"/>
        <end position="155"/>
    </location>
</feature>
<evidence type="ECO:0000256" key="2">
    <source>
        <dbReference type="ARBA" id="ARBA00022448"/>
    </source>
</evidence>
<dbReference type="PANTHER" id="PTHR43163">
    <property type="entry name" value="DIPEPTIDE TRANSPORT SYSTEM PERMEASE PROTEIN DPPB-RELATED"/>
    <property type="match status" value="1"/>
</dbReference>
<dbReference type="Pfam" id="PF00528">
    <property type="entry name" value="BPD_transp_1"/>
    <property type="match status" value="1"/>
</dbReference>
<dbReference type="EMBL" id="CP102453">
    <property type="protein sequence ID" value="UUX34095.1"/>
    <property type="molecule type" value="Genomic_DNA"/>
</dbReference>
<evidence type="ECO:0000256" key="5">
    <source>
        <dbReference type="ARBA" id="ARBA00022989"/>
    </source>
</evidence>
<protein>
    <submittedName>
        <fullName evidence="9">ABC transporter permease</fullName>
    </submittedName>
</protein>
<feature type="transmembrane region" description="Helical" evidence="7">
    <location>
        <begin position="287"/>
        <end position="313"/>
    </location>
</feature>
<keyword evidence="10" id="KW-1185">Reference proteome</keyword>
<sequence>MWKTIFRRILLMIPQLFILSIIVFILGALMPGDALTGLIDPTIGPEQIEAMREQLGLNKPWPERYFDWMGGILQGDFGRSWQHRMPVTQIIQQRIWPTLWLSLLTTIITYAIALPLGLLSGRYENSWIDRFVNFYNFLSYSIPSFVLGLLMLWLFGYTLDWFPTRGTVGSQVTPGTIDYVLSRLNHMILPALTLALISTTSTIQYLRTGIIDAKSQDYVRTARAKGVPESKVYSRHIFRNSLLPIAAFMGYTITGLISGATITETIFTYQGMGLLFISSINQRDFSVMTALVLLFGLMTLLGTLLSDIIMVFVDPRIRID</sequence>
<feature type="domain" description="ABC transmembrane type-1" evidence="8">
    <location>
        <begin position="95"/>
        <end position="306"/>
    </location>
</feature>
<dbReference type="RefSeq" id="WP_313793597.1">
    <property type="nucleotide sequence ID" value="NZ_CP102453.1"/>
</dbReference>
<feature type="transmembrane region" description="Helical" evidence="7">
    <location>
        <begin position="9"/>
        <end position="30"/>
    </location>
</feature>
<evidence type="ECO:0000313" key="10">
    <source>
        <dbReference type="Proteomes" id="UP001315967"/>
    </source>
</evidence>
<dbReference type="InterPro" id="IPR035906">
    <property type="entry name" value="MetI-like_sf"/>
</dbReference>
<feature type="transmembrane region" description="Helical" evidence="7">
    <location>
        <begin position="187"/>
        <end position="206"/>
    </location>
</feature>
<evidence type="ECO:0000313" key="9">
    <source>
        <dbReference type="EMBL" id="UUX34095.1"/>
    </source>
</evidence>
<dbReference type="InterPro" id="IPR045621">
    <property type="entry name" value="BPD_transp_1_N"/>
</dbReference>
<organism evidence="9 10">
    <name type="scientific">Fundicoccus culcitae</name>
    <dbReference type="NCBI Taxonomy" id="2969821"/>
    <lineage>
        <taxon>Bacteria</taxon>
        <taxon>Bacillati</taxon>
        <taxon>Bacillota</taxon>
        <taxon>Bacilli</taxon>
        <taxon>Lactobacillales</taxon>
        <taxon>Aerococcaceae</taxon>
        <taxon>Fundicoccus</taxon>
    </lineage>
</organism>
<evidence type="ECO:0000256" key="4">
    <source>
        <dbReference type="ARBA" id="ARBA00022692"/>
    </source>
</evidence>
<comment type="similarity">
    <text evidence="7">Belongs to the binding-protein-dependent transport system permease family.</text>
</comment>
<evidence type="ECO:0000259" key="8">
    <source>
        <dbReference type="PROSITE" id="PS50928"/>
    </source>
</evidence>
<dbReference type="PANTHER" id="PTHR43163:SF6">
    <property type="entry name" value="DIPEPTIDE TRANSPORT SYSTEM PERMEASE PROTEIN DPPB-RELATED"/>
    <property type="match status" value="1"/>
</dbReference>
<evidence type="ECO:0000256" key="7">
    <source>
        <dbReference type="RuleBase" id="RU363032"/>
    </source>
</evidence>
<dbReference type="SUPFAM" id="SSF161098">
    <property type="entry name" value="MetI-like"/>
    <property type="match status" value="1"/>
</dbReference>
<name>A0ABY5P6U0_9LACT</name>
<evidence type="ECO:0000256" key="3">
    <source>
        <dbReference type="ARBA" id="ARBA00022475"/>
    </source>
</evidence>
<keyword evidence="2 7" id="KW-0813">Transport</keyword>
<dbReference type="Gene3D" id="1.10.3720.10">
    <property type="entry name" value="MetI-like"/>
    <property type="match status" value="1"/>
</dbReference>
<feature type="transmembrane region" description="Helical" evidence="7">
    <location>
        <begin position="242"/>
        <end position="267"/>
    </location>
</feature>
<keyword evidence="3" id="KW-1003">Cell membrane</keyword>
<comment type="subcellular location">
    <subcellularLocation>
        <location evidence="1 7">Cell membrane</location>
        <topology evidence="1 7">Multi-pass membrane protein</topology>
    </subcellularLocation>
</comment>
<evidence type="ECO:0000256" key="6">
    <source>
        <dbReference type="ARBA" id="ARBA00023136"/>
    </source>
</evidence>
<feature type="transmembrane region" description="Helical" evidence="7">
    <location>
        <begin position="99"/>
        <end position="119"/>
    </location>
</feature>
<gene>
    <name evidence="9" type="ORF">NRE15_00030</name>
</gene>